<name>A0AAX4JEY6_9MICR</name>
<dbReference type="GeneID" id="90542174"/>
<organism evidence="1 2">
    <name type="scientific">Vairimorpha necatrix</name>
    <dbReference type="NCBI Taxonomy" id="6039"/>
    <lineage>
        <taxon>Eukaryota</taxon>
        <taxon>Fungi</taxon>
        <taxon>Fungi incertae sedis</taxon>
        <taxon>Microsporidia</taxon>
        <taxon>Nosematidae</taxon>
        <taxon>Vairimorpha</taxon>
    </lineage>
</organism>
<gene>
    <name evidence="1" type="ORF">VNE69_08098</name>
</gene>
<dbReference type="AlphaFoldDB" id="A0AAX4JEY6"/>
<dbReference type="RefSeq" id="XP_065330486.1">
    <property type="nucleotide sequence ID" value="XM_065474414.1"/>
</dbReference>
<protein>
    <submittedName>
        <fullName evidence="1">Uncharacterized protein</fullName>
    </submittedName>
</protein>
<evidence type="ECO:0000313" key="1">
    <source>
        <dbReference type="EMBL" id="WUR04341.1"/>
    </source>
</evidence>
<dbReference type="Proteomes" id="UP001334084">
    <property type="component" value="Chromosome 8"/>
</dbReference>
<evidence type="ECO:0000313" key="2">
    <source>
        <dbReference type="Proteomes" id="UP001334084"/>
    </source>
</evidence>
<sequence length="255" mass="29837">MINLLFCLLKIYCNESIFVIENNNHHLEVYLSPLEEKTDQTYILKEYDNAVSYVFSNIIFKDKEYVNHLLNYNRSSDQEQNYLLTLFRNGNIILKTTFKFDNTKSYCIEKRYQDKIIMSSIIDFDKVDNKKTNTDGVSFAENKIESASDTFENFNLGIKKAIGNITSESVYIDSPDANEKSRFKVDTRKYFCIAMEEAKNQPINGKQDIEGEKTIGLLTTEKTEEQQVNNFILNISDHKHHETKEKRSGIINWQR</sequence>
<keyword evidence="2" id="KW-1185">Reference proteome</keyword>
<proteinExistence type="predicted"/>
<reference evidence="1" key="1">
    <citation type="journal article" date="2024" name="BMC Genomics">
        <title>Functional annotation of a divergent genome using sequence and structure-based similarity.</title>
        <authorList>
            <person name="Svedberg D."/>
            <person name="Winiger R.R."/>
            <person name="Berg A."/>
            <person name="Sharma H."/>
            <person name="Tellgren-Roth C."/>
            <person name="Debrunner-Vossbrinck B.A."/>
            <person name="Vossbrinck C.R."/>
            <person name="Barandun J."/>
        </authorList>
    </citation>
    <scope>NUCLEOTIDE SEQUENCE</scope>
    <source>
        <strain evidence="1">Illinois isolate</strain>
    </source>
</reference>
<dbReference type="EMBL" id="CP142733">
    <property type="protein sequence ID" value="WUR04341.1"/>
    <property type="molecule type" value="Genomic_DNA"/>
</dbReference>
<dbReference type="KEGG" id="vnx:VNE69_08098"/>
<accession>A0AAX4JEY6</accession>